<name>A2DXK5_TRIV3</name>
<dbReference type="EMBL" id="DS113264">
    <property type="protein sequence ID" value="EAY14834.1"/>
    <property type="molecule type" value="Genomic_DNA"/>
</dbReference>
<keyword evidence="2" id="KW-1185">Reference proteome</keyword>
<dbReference type="Proteomes" id="UP000001542">
    <property type="component" value="Unassembled WGS sequence"/>
</dbReference>
<dbReference type="InParanoid" id="A2DXK5"/>
<organism evidence="1 2">
    <name type="scientific">Trichomonas vaginalis (strain ATCC PRA-98 / G3)</name>
    <dbReference type="NCBI Taxonomy" id="412133"/>
    <lineage>
        <taxon>Eukaryota</taxon>
        <taxon>Metamonada</taxon>
        <taxon>Parabasalia</taxon>
        <taxon>Trichomonadida</taxon>
        <taxon>Trichomonadidae</taxon>
        <taxon>Trichomonas</taxon>
    </lineage>
</organism>
<accession>A2DXK5</accession>
<sequence length="1875" mass="217478">MKRKKLIRLIGTNPDYCRYVIETYSFKKFSISQGFSPQDIIGIAILSKNINLLSEAILNSAKPANLRINRKHTDAISSLIKEEIKDSSLFIDFSSRTSGIPFVNEEVVCATAFAASQSEVFIGQNSGVIKVLSISQYGKPIVKYNLWRNVGDQPYSLCYVHDYLYLITEKQAFQISVASNRVIEIPNKPDTLIPPVCTDGHYFYSVRILVRKGKLGVFSFNNGQFISERKLILRGTISDLYQELRIPFISDGMRITFATPRAKSTHFIEFSLESGNLIRDYTTNCPTIINSWCIRPYKLEHVALTNTDVSFFRSFIQTPRWLFTVPFPSNQISLDPYTVISSALYHGAHLFYDEKCSNISELLNFFNERQFIEGIYMCGLLLLDNAPQRNIDQPVEVFVRIYYHTDDPVLKHFCVYLFLYCYSYINNTQMYQEMNILNDYIEKNSQLDFIWFFPNLLDFKCMRLSKYAIDKLIPYVSSNVRQFPQESIFFMSNCCENYIDKLIDADNFENALIPFKAICRSILERINYYLPSIKDPSEFVQSQHFQLWKYILKLTYKLQDHWPRFALDLLEFYQNLLIKYPEENSQNSQLFIMLNRSLYLLIGIVLSAPYQSGRHFFRDLETFYQKNPHPLHRVSSVLDTYLFKLLSESYDITSEKMFCKLFFEIRHRFLFHIYPSKSILKHIQDVESLSSFGLMRYILTKNRNDLCPMSDVSTLSVVMKNFEKSSFKLTEQQQVVFSMYAVQFSKRYEDFIKIGKDVVEHFINSFSFPFFFPPDVLKTLKLSIKVEDFENMNDDLIIKFFNSLLAVFPQLNDINIFVKRFLKKAINPAKFTNQSNEQVSFKATLLMLLAVKSGATIDMKKHTMSFLNCLVGSSPRIITVMMRIIIALDRGGCQNLQDLYEFLFTIVSQYITDNKSIFVGQAELYQPLQSCFIIISHLRDLFNTKTSSLYKYLESIIRKNNISLRPAVFAILNNSLETIRSGVIIRFNDRTEIYHEGKILSRKLNSFDIEVQGRKETYSLLDCSKLWCEPIIKVDLKLINDFSLYYALFANSEKEISDTVEVFKLASLYCFLQVPTFINYCSKDFFINNSIDDIKIERIKPEERFQDFYYSLMINSQNCSQFEFVSHDNTVEDVPISILTKNFVNDSFVDKRKVFSGMMTTMDEGNSFLSNPLHPNTKFTVTFLIYPSLGTRQQPTMCIKLCAYSKTMDCLLESPRVTVINVDDNKPMKFEVIYDPESKMYQFMTDGNEQESGAISPSCHLMFLSVDLHPMMVVEYSLNCDQKIYFANKTVPLSNYKMRVSEVNVEVPITDSCIFNKAELTIQANYISRCFKQMIYLEIMKQRKMNLPAKILLNFFASLNSTESGLPLSLDKIQLFETWLCNEKCLFNSLKNMTCKVSDLIQVVSQKFDSLSDSGFNPEGSTALVVPPGVFLTVMNSYVITGSSYYEVGLTTKTITTKTLTTFIPVYLCNSDFSFVFAQMHYIICLMLRDNNYDFSELLEMINKYSQKLQPFTQLFDSYKRLIELICPPIPAKNIFPEIHKYMPAFLLHESLVHKHPLEFLVPALVLTTYIPSQTKEIVPKFHHSSMIFIRSHGKVTITVESSQKTISLNDGEYLTLNSSFKANYENSDCYLAITELPNINEMTNEIQKWMPHHSHCLFASFPNHISKDDYRYNPLSSKFSFDTADFLFNVTRMVGDETLHQLTLHMIDMSYPKLEELADINKCRIIADSSKNSPLRVKVINTISGSAKTQIDPDQLRLSYAIKLFDNKETAYLINVLFPIIKCNKKKSHSLQWLKSFMKGSSPHVIFMLLDYITGIFGPLSIAEKPIFVWISQDPNLIDVHRDERILILGKFEKKEDLKAKLLYNLQEYSDSLF</sequence>
<dbReference type="VEuPathDB" id="TrichDB:TVAGG3_0047980"/>
<dbReference type="VEuPathDB" id="TrichDB:TVAG_411000"/>
<evidence type="ECO:0000313" key="2">
    <source>
        <dbReference type="Proteomes" id="UP000001542"/>
    </source>
</evidence>
<dbReference type="OrthoDB" id="10620950at2759"/>
<evidence type="ECO:0000313" key="1">
    <source>
        <dbReference type="EMBL" id="EAY14834.1"/>
    </source>
</evidence>
<gene>
    <name evidence="1" type="ORF">TVAG_411000</name>
</gene>
<dbReference type="KEGG" id="tva:4772833"/>
<reference evidence="1" key="1">
    <citation type="submission" date="2006-10" db="EMBL/GenBank/DDBJ databases">
        <authorList>
            <person name="Amadeo P."/>
            <person name="Zhao Q."/>
            <person name="Wortman J."/>
            <person name="Fraser-Liggett C."/>
            <person name="Carlton J."/>
        </authorList>
    </citation>
    <scope>NUCLEOTIDE SEQUENCE</scope>
    <source>
        <strain evidence="1">G3</strain>
    </source>
</reference>
<reference evidence="1" key="2">
    <citation type="journal article" date="2007" name="Science">
        <title>Draft genome sequence of the sexually transmitted pathogen Trichomonas vaginalis.</title>
        <authorList>
            <person name="Carlton J.M."/>
            <person name="Hirt R.P."/>
            <person name="Silva J.C."/>
            <person name="Delcher A.L."/>
            <person name="Schatz M."/>
            <person name="Zhao Q."/>
            <person name="Wortman J.R."/>
            <person name="Bidwell S.L."/>
            <person name="Alsmark U.C.M."/>
            <person name="Besteiro S."/>
            <person name="Sicheritz-Ponten T."/>
            <person name="Noel C.J."/>
            <person name="Dacks J.B."/>
            <person name="Foster P.G."/>
            <person name="Simillion C."/>
            <person name="Van de Peer Y."/>
            <person name="Miranda-Saavedra D."/>
            <person name="Barton G.J."/>
            <person name="Westrop G.D."/>
            <person name="Mueller S."/>
            <person name="Dessi D."/>
            <person name="Fiori P.L."/>
            <person name="Ren Q."/>
            <person name="Paulsen I."/>
            <person name="Zhang H."/>
            <person name="Bastida-Corcuera F.D."/>
            <person name="Simoes-Barbosa A."/>
            <person name="Brown M.T."/>
            <person name="Hayes R.D."/>
            <person name="Mukherjee M."/>
            <person name="Okumura C.Y."/>
            <person name="Schneider R."/>
            <person name="Smith A.J."/>
            <person name="Vanacova S."/>
            <person name="Villalvazo M."/>
            <person name="Haas B.J."/>
            <person name="Pertea M."/>
            <person name="Feldblyum T.V."/>
            <person name="Utterback T.R."/>
            <person name="Shu C.L."/>
            <person name="Osoegawa K."/>
            <person name="de Jong P.J."/>
            <person name="Hrdy I."/>
            <person name="Horvathova L."/>
            <person name="Zubacova Z."/>
            <person name="Dolezal P."/>
            <person name="Malik S.B."/>
            <person name="Logsdon J.M. Jr."/>
            <person name="Henze K."/>
            <person name="Gupta A."/>
            <person name="Wang C.C."/>
            <person name="Dunne R.L."/>
            <person name="Upcroft J.A."/>
            <person name="Upcroft P."/>
            <person name="White O."/>
            <person name="Salzberg S.L."/>
            <person name="Tang P."/>
            <person name="Chiu C.-H."/>
            <person name="Lee Y.-S."/>
            <person name="Embley T.M."/>
            <person name="Coombs G.H."/>
            <person name="Mottram J.C."/>
            <person name="Tachezy J."/>
            <person name="Fraser-Liggett C.M."/>
            <person name="Johnson P.J."/>
        </authorList>
    </citation>
    <scope>NUCLEOTIDE SEQUENCE [LARGE SCALE GENOMIC DNA]</scope>
    <source>
        <strain evidence="1">G3</strain>
    </source>
</reference>
<dbReference type="RefSeq" id="XP_001327057.1">
    <property type="nucleotide sequence ID" value="XM_001327022.1"/>
</dbReference>
<proteinExistence type="predicted"/>
<protein>
    <submittedName>
        <fullName evidence="1">Uncharacterized protein</fullName>
    </submittedName>
</protein>